<dbReference type="SUPFAM" id="SSF49344">
    <property type="entry name" value="CBD9-like"/>
    <property type="match status" value="1"/>
</dbReference>
<evidence type="ECO:0000313" key="3">
    <source>
        <dbReference type="Proteomes" id="UP001148614"/>
    </source>
</evidence>
<dbReference type="VEuPathDB" id="FungiDB:F4678DRAFT_177539"/>
<dbReference type="EMBL" id="JANPWZ010001299">
    <property type="protein sequence ID" value="KAJ3566926.1"/>
    <property type="molecule type" value="Genomic_DNA"/>
</dbReference>
<protein>
    <recommendedName>
        <fullName evidence="1">Cellobiose dehydrogenase-like cytochrome domain-containing protein</fullName>
    </recommendedName>
</protein>
<feature type="domain" description="Cellobiose dehydrogenase-like cytochrome" evidence="1">
    <location>
        <begin position="173"/>
        <end position="350"/>
    </location>
</feature>
<evidence type="ECO:0000313" key="2">
    <source>
        <dbReference type="EMBL" id="KAJ3566926.1"/>
    </source>
</evidence>
<name>A0A9W8NBV7_9PEZI</name>
<gene>
    <name evidence="2" type="ORF">NPX13_g6959</name>
</gene>
<dbReference type="Pfam" id="PF16010">
    <property type="entry name" value="CDH-cyt"/>
    <property type="match status" value="1"/>
</dbReference>
<dbReference type="PANTHER" id="PTHR47797:SF5">
    <property type="entry name" value="CELLOBIOSE DEHYDROGENASE CYTOCHROME DOMAIN-CONTAINING PROTEIN"/>
    <property type="match status" value="1"/>
</dbReference>
<evidence type="ECO:0000259" key="1">
    <source>
        <dbReference type="Pfam" id="PF16010"/>
    </source>
</evidence>
<dbReference type="Gene3D" id="2.60.40.1210">
    <property type="entry name" value="Cellobiose dehydrogenase, cytochrome domain"/>
    <property type="match status" value="1"/>
</dbReference>
<comment type="caution">
    <text evidence="2">The sequence shown here is derived from an EMBL/GenBank/DDBJ whole genome shotgun (WGS) entry which is preliminary data.</text>
</comment>
<dbReference type="Proteomes" id="UP001148614">
    <property type="component" value="Unassembled WGS sequence"/>
</dbReference>
<dbReference type="AlphaFoldDB" id="A0A9W8NBV7"/>
<accession>A0A9W8NBV7</accession>
<dbReference type="InterPro" id="IPR015920">
    <property type="entry name" value="Cellobiose_DH-like_cyt"/>
</dbReference>
<proteinExistence type="predicted"/>
<organism evidence="2 3">
    <name type="scientific">Xylaria arbuscula</name>
    <dbReference type="NCBI Taxonomy" id="114810"/>
    <lineage>
        <taxon>Eukaryota</taxon>
        <taxon>Fungi</taxon>
        <taxon>Dikarya</taxon>
        <taxon>Ascomycota</taxon>
        <taxon>Pezizomycotina</taxon>
        <taxon>Sordariomycetes</taxon>
        <taxon>Xylariomycetidae</taxon>
        <taxon>Xylariales</taxon>
        <taxon>Xylariaceae</taxon>
        <taxon>Xylaria</taxon>
    </lineage>
</organism>
<sequence>MDGRFTQRHVQQASRLLSQRQYWAIGPQEIISLVGLAASVSPRMALSPNGATATNRLAREVRDCDLLSNSRDTLRTYRSTAIDDVLILDVMLRLCSACQGPHDKRVQAFAREYLSTRTNHQTQLACSYDASQGFIFQLRSFITRMRWNIGFYLAALLGSVSDCLADGTVLVRDPETGFTFSEYQAAFVIGQSVTFRVAVPSPAPANFDVVFQIVAPNAVGWTGLAWGASMINNPLTIGWAYGSTPVVSVRRTSVRTQPQVYTGASVQILKTGSHVNGSHWQVTAKCSGCSSFVTTGASNKTLNASGVNRLAFAYSKTKPPSASTATTLTVHDTFNYWDHDFSNGANTDFAALVQKNA</sequence>
<dbReference type="CDD" id="cd09630">
    <property type="entry name" value="CDH_like_cytochrome"/>
    <property type="match status" value="1"/>
</dbReference>
<reference evidence="2" key="1">
    <citation type="submission" date="2022-07" db="EMBL/GenBank/DDBJ databases">
        <title>Genome Sequence of Xylaria arbuscula.</title>
        <authorList>
            <person name="Buettner E."/>
        </authorList>
    </citation>
    <scope>NUCLEOTIDE SEQUENCE</scope>
    <source>
        <strain evidence="2">VT107</strain>
    </source>
</reference>
<dbReference type="PANTHER" id="PTHR47797">
    <property type="entry name" value="DEHYDROGENASE, PUTATIVE (AFU_ORTHOLOGUE AFUA_8G05805)-RELATED"/>
    <property type="match status" value="1"/>
</dbReference>
<keyword evidence="3" id="KW-1185">Reference proteome</keyword>